<feature type="domain" description="Response regulatory" evidence="8">
    <location>
        <begin position="24"/>
        <end position="141"/>
    </location>
</feature>
<evidence type="ECO:0000256" key="7">
    <source>
        <dbReference type="SAM" id="MobiDB-lite"/>
    </source>
</evidence>
<feature type="compositionally biased region" description="Basic and acidic residues" evidence="7">
    <location>
        <begin position="1"/>
        <end position="16"/>
    </location>
</feature>
<dbReference type="Pfam" id="PF00072">
    <property type="entry name" value="Response_reg"/>
    <property type="match status" value="1"/>
</dbReference>
<evidence type="ECO:0000259" key="8">
    <source>
        <dbReference type="PROSITE" id="PS50110"/>
    </source>
</evidence>
<keyword evidence="2" id="KW-0902">Two-component regulatory system</keyword>
<dbReference type="Proteomes" id="UP001154240">
    <property type="component" value="Unassembled WGS sequence"/>
</dbReference>
<dbReference type="GO" id="GO:0000976">
    <property type="term" value="F:transcription cis-regulatory region binding"/>
    <property type="evidence" value="ECO:0007669"/>
    <property type="project" value="TreeGrafter"/>
</dbReference>
<dbReference type="InterPro" id="IPR001789">
    <property type="entry name" value="Sig_transdc_resp-reg_receiver"/>
</dbReference>
<evidence type="ECO:0000256" key="6">
    <source>
        <dbReference type="PROSITE-ProRule" id="PRU00169"/>
    </source>
</evidence>
<dbReference type="PANTHER" id="PTHR48111:SF4">
    <property type="entry name" value="DNA-BINDING DUAL TRANSCRIPTIONAL REGULATOR OMPR"/>
    <property type="match status" value="1"/>
</dbReference>
<dbReference type="Gene3D" id="3.40.50.2300">
    <property type="match status" value="1"/>
</dbReference>
<dbReference type="SMART" id="SM00448">
    <property type="entry name" value="REC"/>
    <property type="match status" value="1"/>
</dbReference>
<dbReference type="InterPro" id="IPR039420">
    <property type="entry name" value="WalR-like"/>
</dbReference>
<dbReference type="GO" id="GO:0000156">
    <property type="term" value="F:phosphorelay response regulator activity"/>
    <property type="evidence" value="ECO:0007669"/>
    <property type="project" value="TreeGrafter"/>
</dbReference>
<protein>
    <submittedName>
        <fullName evidence="9">Response regulator transcription factor</fullName>
    </submittedName>
</protein>
<organism evidence="9 10">
    <name type="scientific">Thiovibrio frasassiensis</name>
    <dbReference type="NCBI Taxonomy" id="2984131"/>
    <lineage>
        <taxon>Bacteria</taxon>
        <taxon>Pseudomonadati</taxon>
        <taxon>Thermodesulfobacteriota</taxon>
        <taxon>Desulfobulbia</taxon>
        <taxon>Desulfobulbales</taxon>
        <taxon>Thiovibrionaceae</taxon>
        <taxon>Thiovibrio</taxon>
    </lineage>
</organism>
<evidence type="ECO:0000313" key="10">
    <source>
        <dbReference type="Proteomes" id="UP001154240"/>
    </source>
</evidence>
<dbReference type="PROSITE" id="PS50110">
    <property type="entry name" value="RESPONSE_REGULATORY"/>
    <property type="match status" value="1"/>
</dbReference>
<accession>A0A9X4MH18</accession>
<dbReference type="PANTHER" id="PTHR48111">
    <property type="entry name" value="REGULATOR OF RPOS"/>
    <property type="match status" value="1"/>
</dbReference>
<dbReference type="CDD" id="cd17574">
    <property type="entry name" value="REC_OmpR"/>
    <property type="match status" value="1"/>
</dbReference>
<name>A0A9X4MH18_9BACT</name>
<keyword evidence="3" id="KW-0805">Transcription regulation</keyword>
<dbReference type="AlphaFoldDB" id="A0A9X4MH18"/>
<keyword evidence="5" id="KW-0804">Transcription</keyword>
<proteinExistence type="predicted"/>
<evidence type="ECO:0000313" key="9">
    <source>
        <dbReference type="EMBL" id="MDG4476472.1"/>
    </source>
</evidence>
<evidence type="ECO:0000256" key="5">
    <source>
        <dbReference type="ARBA" id="ARBA00023163"/>
    </source>
</evidence>
<reference evidence="9" key="2">
    <citation type="submission" date="2022-10" db="EMBL/GenBank/DDBJ databases">
        <authorList>
            <person name="Aronson H.S."/>
        </authorList>
    </citation>
    <scope>NUCLEOTIDE SEQUENCE</scope>
    <source>
        <strain evidence="9">RS19-109</strain>
    </source>
</reference>
<keyword evidence="10" id="KW-1185">Reference proteome</keyword>
<gene>
    <name evidence="9" type="ORF">OLX77_09930</name>
</gene>
<dbReference type="GO" id="GO:0032993">
    <property type="term" value="C:protein-DNA complex"/>
    <property type="evidence" value="ECO:0007669"/>
    <property type="project" value="TreeGrafter"/>
</dbReference>
<evidence type="ECO:0000256" key="4">
    <source>
        <dbReference type="ARBA" id="ARBA00023125"/>
    </source>
</evidence>
<evidence type="ECO:0000256" key="3">
    <source>
        <dbReference type="ARBA" id="ARBA00023015"/>
    </source>
</evidence>
<feature type="region of interest" description="Disordered" evidence="7">
    <location>
        <begin position="1"/>
        <end position="21"/>
    </location>
</feature>
<evidence type="ECO:0000256" key="2">
    <source>
        <dbReference type="ARBA" id="ARBA00023012"/>
    </source>
</evidence>
<reference evidence="9" key="1">
    <citation type="journal article" date="2022" name="bioRxiv">
        <title>Thiovibrio frasassiensisgen. nov., sp. nov., an autotrophic, elemental sulfur disproportionating bacterium isolated from sulfidic karst sediment, and proposal of Thiovibrionaceae fam. nov.</title>
        <authorList>
            <person name="Aronson H."/>
            <person name="Thomas C."/>
            <person name="Bhattacharyya M."/>
            <person name="Eckstein S."/>
            <person name="Jensen S."/>
            <person name="Barco R."/>
            <person name="Macalady J."/>
            <person name="Amend J."/>
        </authorList>
    </citation>
    <scope>NUCLEOTIDE SEQUENCE</scope>
    <source>
        <strain evidence="9">RS19-109</strain>
    </source>
</reference>
<comment type="caution">
    <text evidence="9">The sequence shown here is derived from an EMBL/GenBank/DDBJ whole genome shotgun (WGS) entry which is preliminary data.</text>
</comment>
<dbReference type="GO" id="GO:0005829">
    <property type="term" value="C:cytosol"/>
    <property type="evidence" value="ECO:0007669"/>
    <property type="project" value="TreeGrafter"/>
</dbReference>
<feature type="modified residue" description="4-aspartylphosphate" evidence="6">
    <location>
        <position position="74"/>
    </location>
</feature>
<keyword evidence="1 6" id="KW-0597">Phosphoprotein</keyword>
<dbReference type="GO" id="GO:0006355">
    <property type="term" value="P:regulation of DNA-templated transcription"/>
    <property type="evidence" value="ECO:0007669"/>
    <property type="project" value="TreeGrafter"/>
</dbReference>
<sequence length="156" mass="17302">MEEKEAYFKKTEEPKPAKAQKPHKILVAEDNPVVRKGLNNFLVKWGYEPIEADNGDTAWNALETDPAIRIAILDWNIPGLSGMQVCQRIRTRTDGPYVYTVIFSARSSIEEQVLALEGGADDYLVKPAKPSLLRARLGVGLRILNLLDASKPASAK</sequence>
<dbReference type="InterPro" id="IPR011006">
    <property type="entry name" value="CheY-like_superfamily"/>
</dbReference>
<dbReference type="SUPFAM" id="SSF52172">
    <property type="entry name" value="CheY-like"/>
    <property type="match status" value="1"/>
</dbReference>
<dbReference type="RefSeq" id="WP_307633439.1">
    <property type="nucleotide sequence ID" value="NZ_JAPHEH010000001.1"/>
</dbReference>
<evidence type="ECO:0000256" key="1">
    <source>
        <dbReference type="ARBA" id="ARBA00022553"/>
    </source>
</evidence>
<keyword evidence="4" id="KW-0238">DNA-binding</keyword>
<dbReference type="EMBL" id="JAPHEH010000001">
    <property type="protein sequence ID" value="MDG4476472.1"/>
    <property type="molecule type" value="Genomic_DNA"/>
</dbReference>